<keyword evidence="5" id="KW-0732">Signal</keyword>
<proteinExistence type="predicted"/>
<evidence type="ECO:0000259" key="6">
    <source>
        <dbReference type="PROSITE" id="PS51352"/>
    </source>
</evidence>
<dbReference type="InterPro" id="IPR036249">
    <property type="entry name" value="Thioredoxin-like_sf"/>
</dbReference>
<dbReference type="EMBL" id="CP157948">
    <property type="protein sequence ID" value="XBS90928.1"/>
    <property type="molecule type" value="Genomic_DNA"/>
</dbReference>
<dbReference type="Gene3D" id="3.40.30.10">
    <property type="entry name" value="Glutaredoxin"/>
    <property type="match status" value="1"/>
</dbReference>
<organism evidence="7">
    <name type="scientific">Rhodanobacter sp. IGA1.0</name>
    <dbReference type="NCBI Taxonomy" id="3158582"/>
    <lineage>
        <taxon>Bacteria</taxon>
        <taxon>Pseudomonadati</taxon>
        <taxon>Pseudomonadota</taxon>
        <taxon>Gammaproteobacteria</taxon>
        <taxon>Lysobacterales</taxon>
        <taxon>Rhodanobacteraceae</taxon>
        <taxon>Rhodanobacter</taxon>
    </lineage>
</organism>
<dbReference type="AlphaFoldDB" id="A0AAU7QNL6"/>
<dbReference type="CDD" id="cd02966">
    <property type="entry name" value="TlpA_like_family"/>
    <property type="match status" value="1"/>
</dbReference>
<evidence type="ECO:0000256" key="4">
    <source>
        <dbReference type="ARBA" id="ARBA00023284"/>
    </source>
</evidence>
<dbReference type="PANTHER" id="PTHR42852">
    <property type="entry name" value="THIOL:DISULFIDE INTERCHANGE PROTEIN DSBE"/>
    <property type="match status" value="1"/>
</dbReference>
<dbReference type="GO" id="GO:0017004">
    <property type="term" value="P:cytochrome complex assembly"/>
    <property type="evidence" value="ECO:0007669"/>
    <property type="project" value="UniProtKB-KW"/>
</dbReference>
<dbReference type="PROSITE" id="PS51352">
    <property type="entry name" value="THIOREDOXIN_2"/>
    <property type="match status" value="1"/>
</dbReference>
<protein>
    <submittedName>
        <fullName evidence="7">TlpA disulfide reductase family protein</fullName>
    </submittedName>
</protein>
<evidence type="ECO:0000256" key="2">
    <source>
        <dbReference type="ARBA" id="ARBA00022748"/>
    </source>
</evidence>
<dbReference type="GO" id="GO:0016209">
    <property type="term" value="F:antioxidant activity"/>
    <property type="evidence" value="ECO:0007669"/>
    <property type="project" value="InterPro"/>
</dbReference>
<sequence length="161" mass="17421">MTLLHSASFRSAVFGLALAFGLAAQAAMPERPTLHVTTLDGKTFDLSAQRGKWVIVNYWATWCVPCIKEMPDISRFVAGHRNVAAIGLAYDDSEPADIKAFIARHPVVYPIAQVTLEKPPKDFDEPRGLPTTYLISPDGKVAKHIVGPVTEASLAALIGQP</sequence>
<keyword evidence="4" id="KW-0676">Redox-active center</keyword>
<name>A0AAU7QNL6_9GAMM</name>
<dbReference type="Pfam" id="PF00578">
    <property type="entry name" value="AhpC-TSA"/>
    <property type="match status" value="1"/>
</dbReference>
<gene>
    <name evidence="7" type="ORF">ABNK63_04580</name>
</gene>
<feature type="signal peptide" evidence="5">
    <location>
        <begin position="1"/>
        <end position="26"/>
    </location>
</feature>
<dbReference type="InterPro" id="IPR000866">
    <property type="entry name" value="AhpC/TSA"/>
</dbReference>
<evidence type="ECO:0000313" key="7">
    <source>
        <dbReference type="EMBL" id="XBS90928.1"/>
    </source>
</evidence>
<feature type="domain" description="Thioredoxin" evidence="6">
    <location>
        <begin position="22"/>
        <end position="161"/>
    </location>
</feature>
<dbReference type="SUPFAM" id="SSF52833">
    <property type="entry name" value="Thioredoxin-like"/>
    <property type="match status" value="1"/>
</dbReference>
<keyword evidence="2" id="KW-0201">Cytochrome c-type biogenesis</keyword>
<dbReference type="RefSeq" id="WP_007806901.1">
    <property type="nucleotide sequence ID" value="NZ_CP157948.1"/>
</dbReference>
<evidence type="ECO:0000256" key="3">
    <source>
        <dbReference type="ARBA" id="ARBA00023157"/>
    </source>
</evidence>
<reference evidence="7" key="1">
    <citation type="submission" date="2024-06" db="EMBL/GenBank/DDBJ databases">
        <authorList>
            <person name="Sun Y."/>
        </authorList>
    </citation>
    <scope>NUCLEOTIDE SEQUENCE</scope>
    <source>
        <strain evidence="7">IGA1.0</strain>
    </source>
</reference>
<evidence type="ECO:0000256" key="1">
    <source>
        <dbReference type="ARBA" id="ARBA00004196"/>
    </source>
</evidence>
<dbReference type="GO" id="GO:0030313">
    <property type="term" value="C:cell envelope"/>
    <property type="evidence" value="ECO:0007669"/>
    <property type="project" value="UniProtKB-SubCell"/>
</dbReference>
<dbReference type="PANTHER" id="PTHR42852:SF6">
    <property type="entry name" value="THIOL:DISULFIDE INTERCHANGE PROTEIN DSBE"/>
    <property type="match status" value="1"/>
</dbReference>
<dbReference type="InterPro" id="IPR050553">
    <property type="entry name" value="Thioredoxin_ResA/DsbE_sf"/>
</dbReference>
<accession>A0AAU7QNL6</accession>
<dbReference type="InterPro" id="IPR013766">
    <property type="entry name" value="Thioredoxin_domain"/>
</dbReference>
<feature type="chain" id="PRO_5043459326" evidence="5">
    <location>
        <begin position="27"/>
        <end position="161"/>
    </location>
</feature>
<dbReference type="GO" id="GO:0016491">
    <property type="term" value="F:oxidoreductase activity"/>
    <property type="evidence" value="ECO:0007669"/>
    <property type="project" value="InterPro"/>
</dbReference>
<evidence type="ECO:0000256" key="5">
    <source>
        <dbReference type="SAM" id="SignalP"/>
    </source>
</evidence>
<keyword evidence="3" id="KW-1015">Disulfide bond</keyword>
<comment type="subcellular location">
    <subcellularLocation>
        <location evidence="1">Cell envelope</location>
    </subcellularLocation>
</comment>